<organism evidence="12 13">
    <name type="scientific">Candidatus Avoscillospira avicola</name>
    <dbReference type="NCBI Taxonomy" id="2840706"/>
    <lineage>
        <taxon>Bacteria</taxon>
        <taxon>Bacillati</taxon>
        <taxon>Bacillota</taxon>
        <taxon>Clostridia</taxon>
        <taxon>Eubacteriales</taxon>
        <taxon>Oscillospiraceae</taxon>
        <taxon>Oscillospiraceae incertae sedis</taxon>
        <taxon>Candidatus Avoscillospira</taxon>
    </lineage>
</organism>
<dbReference type="InterPro" id="IPR006151">
    <property type="entry name" value="Shikm_DH/Glu-tRNA_Rdtase"/>
</dbReference>
<feature type="binding site" evidence="8">
    <location>
        <position position="107"/>
    </location>
    <ligand>
        <name>shikimate</name>
        <dbReference type="ChEBI" id="CHEBI:36208"/>
    </ligand>
</feature>
<feature type="binding site" evidence="8">
    <location>
        <position position="249"/>
    </location>
    <ligand>
        <name>NADP(+)</name>
        <dbReference type="ChEBI" id="CHEBI:58349"/>
    </ligand>
</feature>
<dbReference type="PANTHER" id="PTHR21089:SF1">
    <property type="entry name" value="BIFUNCTIONAL 3-DEHYDROQUINATE DEHYDRATASE_SHIKIMATE DEHYDROGENASE, CHLOROPLASTIC"/>
    <property type="match status" value="1"/>
</dbReference>
<feature type="binding site" evidence="8">
    <location>
        <position position="83"/>
    </location>
    <ligand>
        <name>NADP(+)</name>
        <dbReference type="ChEBI" id="CHEBI:58349"/>
    </ligand>
</feature>
<dbReference type="InterPro" id="IPR041121">
    <property type="entry name" value="SDH_C"/>
</dbReference>
<dbReference type="Pfam" id="PF01488">
    <property type="entry name" value="Shikimate_DH"/>
    <property type="match status" value="1"/>
</dbReference>
<dbReference type="Gene3D" id="3.40.50.10860">
    <property type="entry name" value="Leucine Dehydrogenase, chain A, domain 1"/>
    <property type="match status" value="1"/>
</dbReference>
<dbReference type="PANTHER" id="PTHR21089">
    <property type="entry name" value="SHIKIMATE DEHYDROGENASE"/>
    <property type="match status" value="1"/>
</dbReference>
<feature type="domain" description="Quinate/shikimate 5-dehydrogenase/glutamyl-tRNA reductase" evidence="9">
    <location>
        <begin position="123"/>
        <end position="199"/>
    </location>
</feature>
<dbReference type="NCBIfam" id="TIGR00507">
    <property type="entry name" value="aroE"/>
    <property type="match status" value="1"/>
</dbReference>
<evidence type="ECO:0000313" key="13">
    <source>
        <dbReference type="Proteomes" id="UP000824239"/>
    </source>
</evidence>
<dbReference type="InterPro" id="IPR013708">
    <property type="entry name" value="Shikimate_DH-bd_N"/>
</dbReference>
<dbReference type="HAMAP" id="MF_00222">
    <property type="entry name" value="Shikimate_DH_AroE"/>
    <property type="match status" value="1"/>
</dbReference>
<feature type="binding site" evidence="8">
    <location>
        <position position="92"/>
    </location>
    <ligand>
        <name>shikimate</name>
        <dbReference type="ChEBI" id="CHEBI:36208"/>
    </ligand>
</feature>
<feature type="binding site" evidence="8">
    <location>
        <position position="256"/>
    </location>
    <ligand>
        <name>shikimate</name>
        <dbReference type="ChEBI" id="CHEBI:36208"/>
    </ligand>
</feature>
<dbReference type="InterPro" id="IPR022893">
    <property type="entry name" value="Shikimate_DH_fam"/>
</dbReference>
<accession>A0A9D1IXT1</accession>
<evidence type="ECO:0000256" key="4">
    <source>
        <dbReference type="ARBA" id="ARBA00022857"/>
    </source>
</evidence>
<dbReference type="GO" id="GO:0008652">
    <property type="term" value="P:amino acid biosynthetic process"/>
    <property type="evidence" value="ECO:0007669"/>
    <property type="project" value="UniProtKB-KW"/>
</dbReference>
<feature type="domain" description="Shikimate dehydrogenase substrate binding N-terminal" evidence="10">
    <location>
        <begin position="12"/>
        <end position="94"/>
    </location>
</feature>
<dbReference type="EMBL" id="DVHE01000069">
    <property type="protein sequence ID" value="HIR51412.1"/>
    <property type="molecule type" value="Genomic_DNA"/>
</dbReference>
<dbReference type="AlphaFoldDB" id="A0A9D1IXT1"/>
<dbReference type="SUPFAM" id="SSF51735">
    <property type="entry name" value="NAD(P)-binding Rossmann-fold domains"/>
    <property type="match status" value="1"/>
</dbReference>
<comment type="pathway">
    <text evidence="1 8">Metabolic intermediate biosynthesis; chorismate biosynthesis; chorismate from D-erythrose 4-phosphate and phosphoenolpyruvate: step 4/7.</text>
</comment>
<feature type="active site" description="Proton acceptor" evidence="8">
    <location>
        <position position="71"/>
    </location>
</feature>
<name>A0A9D1IXT1_9FIRM</name>
<gene>
    <name evidence="8 12" type="primary">aroE</name>
    <name evidence="12" type="ORF">IAA53_09115</name>
</gene>
<evidence type="ECO:0000259" key="10">
    <source>
        <dbReference type="Pfam" id="PF08501"/>
    </source>
</evidence>
<evidence type="ECO:0000259" key="9">
    <source>
        <dbReference type="Pfam" id="PF01488"/>
    </source>
</evidence>
<comment type="similarity">
    <text evidence="8">Belongs to the shikimate dehydrogenase family.</text>
</comment>
<dbReference type="SUPFAM" id="SSF53223">
    <property type="entry name" value="Aminoacid dehydrogenase-like, N-terminal domain"/>
    <property type="match status" value="1"/>
</dbReference>
<evidence type="ECO:0000256" key="7">
    <source>
        <dbReference type="ARBA" id="ARBA00049442"/>
    </source>
</evidence>
<keyword evidence="5 8" id="KW-0560">Oxidoreductase</keyword>
<dbReference type="GO" id="GO:0004764">
    <property type="term" value="F:shikimate 3-dehydrogenase (NADP+) activity"/>
    <property type="evidence" value="ECO:0007669"/>
    <property type="project" value="UniProtKB-UniRule"/>
</dbReference>
<feature type="binding site" evidence="8">
    <location>
        <position position="226"/>
    </location>
    <ligand>
        <name>NADP(+)</name>
        <dbReference type="ChEBI" id="CHEBI:58349"/>
    </ligand>
</feature>
<keyword evidence="6 8" id="KW-0057">Aromatic amino acid biosynthesis</keyword>
<dbReference type="InterPro" id="IPR036291">
    <property type="entry name" value="NAD(P)-bd_dom_sf"/>
</dbReference>
<dbReference type="Pfam" id="PF18317">
    <property type="entry name" value="SDH_C"/>
    <property type="match status" value="1"/>
</dbReference>
<evidence type="ECO:0000256" key="2">
    <source>
        <dbReference type="ARBA" id="ARBA00012962"/>
    </source>
</evidence>
<dbReference type="GO" id="GO:0050661">
    <property type="term" value="F:NADP binding"/>
    <property type="evidence" value="ECO:0007669"/>
    <property type="project" value="InterPro"/>
</dbReference>
<evidence type="ECO:0000256" key="6">
    <source>
        <dbReference type="ARBA" id="ARBA00023141"/>
    </source>
</evidence>
<keyword evidence="3 8" id="KW-0028">Amino-acid biosynthesis</keyword>
<dbReference type="CDD" id="cd01065">
    <property type="entry name" value="NAD_bind_Shikimate_DH"/>
    <property type="match status" value="1"/>
</dbReference>
<evidence type="ECO:0000259" key="11">
    <source>
        <dbReference type="Pfam" id="PF18317"/>
    </source>
</evidence>
<dbReference type="GO" id="GO:0019632">
    <property type="term" value="P:shikimate metabolic process"/>
    <property type="evidence" value="ECO:0007669"/>
    <property type="project" value="InterPro"/>
</dbReference>
<evidence type="ECO:0000256" key="1">
    <source>
        <dbReference type="ARBA" id="ARBA00004871"/>
    </source>
</evidence>
<dbReference type="Proteomes" id="UP000824239">
    <property type="component" value="Unassembled WGS sequence"/>
</dbReference>
<dbReference type="InterPro" id="IPR011342">
    <property type="entry name" value="Shikimate_DH"/>
</dbReference>
<comment type="caution">
    <text evidence="12">The sequence shown here is derived from an EMBL/GenBank/DDBJ whole genome shotgun (WGS) entry which is preliminary data.</text>
</comment>
<feature type="domain" description="SDH C-terminal" evidence="11">
    <location>
        <begin position="249"/>
        <end position="279"/>
    </location>
</feature>
<dbReference type="InterPro" id="IPR046346">
    <property type="entry name" value="Aminoacid_DH-like_N_sf"/>
</dbReference>
<proteinExistence type="inferred from homology"/>
<evidence type="ECO:0000256" key="5">
    <source>
        <dbReference type="ARBA" id="ARBA00023002"/>
    </source>
</evidence>
<evidence type="ECO:0000313" key="12">
    <source>
        <dbReference type="EMBL" id="HIR51412.1"/>
    </source>
</evidence>
<sequence>MEKSYRAELVGVFGDPIDENPTGVVEEAAFAALGLNYRYITVRVQRGELAAAVQGLRAFHMRGINLTIPHKVEVLQYLDSLSEAAQLCGAVNVVVNEDGQLWGDNTDGKGYLKSLVDAGVDPAGKHVTLLGAGGAARAIGVELALAGASKITVVNRDRARGEELVQLLNDKTQAEAVYLPWDGAAAVPEDTDILSNATSVGLYPHVEQKPDLQYDTIRPHMVVTDVIFNDPNSRFLQEAAQRGAKTINGLGMLANQAALNFRLWTGREAPVSLMEEVLRREFHLAE</sequence>
<evidence type="ECO:0000256" key="3">
    <source>
        <dbReference type="ARBA" id="ARBA00022605"/>
    </source>
</evidence>
<dbReference type="Gene3D" id="3.40.50.720">
    <property type="entry name" value="NAD(P)-binding Rossmann-like Domain"/>
    <property type="match status" value="1"/>
</dbReference>
<feature type="binding site" evidence="8">
    <location>
        <begin position="131"/>
        <end position="135"/>
    </location>
    <ligand>
        <name>NADP(+)</name>
        <dbReference type="ChEBI" id="CHEBI:58349"/>
    </ligand>
</feature>
<dbReference type="Pfam" id="PF08501">
    <property type="entry name" value="Shikimate_dh_N"/>
    <property type="match status" value="1"/>
</dbReference>
<evidence type="ECO:0000256" key="8">
    <source>
        <dbReference type="HAMAP-Rule" id="MF_00222"/>
    </source>
</evidence>
<dbReference type="GO" id="GO:0009073">
    <property type="term" value="P:aromatic amino acid family biosynthetic process"/>
    <property type="evidence" value="ECO:0007669"/>
    <property type="project" value="UniProtKB-KW"/>
</dbReference>
<comment type="catalytic activity">
    <reaction evidence="7 8">
        <text>shikimate + NADP(+) = 3-dehydroshikimate + NADPH + H(+)</text>
        <dbReference type="Rhea" id="RHEA:17737"/>
        <dbReference type="ChEBI" id="CHEBI:15378"/>
        <dbReference type="ChEBI" id="CHEBI:16630"/>
        <dbReference type="ChEBI" id="CHEBI:36208"/>
        <dbReference type="ChEBI" id="CHEBI:57783"/>
        <dbReference type="ChEBI" id="CHEBI:58349"/>
        <dbReference type="EC" id="1.1.1.25"/>
    </reaction>
</comment>
<comment type="function">
    <text evidence="8">Involved in the biosynthesis of the chorismate, which leads to the biosynthesis of aromatic amino acids. Catalyzes the reversible NADPH linked reduction of 3-dehydroshikimate (DHSA) to yield shikimate (SA).</text>
</comment>
<comment type="caution">
    <text evidence="8">Lacks conserved residue(s) required for the propagation of feature annotation.</text>
</comment>
<dbReference type="GO" id="GO:0009423">
    <property type="term" value="P:chorismate biosynthetic process"/>
    <property type="evidence" value="ECO:0007669"/>
    <property type="project" value="UniProtKB-UniRule"/>
</dbReference>
<comment type="subunit">
    <text evidence="8">Homodimer.</text>
</comment>
<reference evidence="12" key="2">
    <citation type="journal article" date="2021" name="PeerJ">
        <title>Extensive microbial diversity within the chicken gut microbiome revealed by metagenomics and culture.</title>
        <authorList>
            <person name="Gilroy R."/>
            <person name="Ravi A."/>
            <person name="Getino M."/>
            <person name="Pursley I."/>
            <person name="Horton D.L."/>
            <person name="Alikhan N.F."/>
            <person name="Baker D."/>
            <person name="Gharbi K."/>
            <person name="Hall N."/>
            <person name="Watson M."/>
            <person name="Adriaenssens E.M."/>
            <person name="Foster-Nyarko E."/>
            <person name="Jarju S."/>
            <person name="Secka A."/>
            <person name="Antonio M."/>
            <person name="Oren A."/>
            <person name="Chaudhuri R.R."/>
            <person name="La Ragione R."/>
            <person name="Hildebrand F."/>
            <person name="Pallen M.J."/>
        </authorList>
    </citation>
    <scope>NUCLEOTIDE SEQUENCE</scope>
    <source>
        <strain evidence="12">ChiBcec15-4380</strain>
    </source>
</reference>
<reference evidence="12" key="1">
    <citation type="submission" date="2020-10" db="EMBL/GenBank/DDBJ databases">
        <authorList>
            <person name="Gilroy R."/>
        </authorList>
    </citation>
    <scope>NUCLEOTIDE SEQUENCE</scope>
    <source>
        <strain evidence="12">ChiBcec15-4380</strain>
    </source>
</reference>
<dbReference type="EC" id="1.1.1.25" evidence="2 8"/>
<protein>
    <recommendedName>
        <fullName evidence="2 8">Shikimate dehydrogenase (NADP(+))</fullName>
        <shortName evidence="8">SDH</shortName>
        <ecNumber evidence="2 8">1.1.1.25</ecNumber>
    </recommendedName>
</protein>
<feature type="binding site" evidence="8">
    <location>
        <position position="67"/>
    </location>
    <ligand>
        <name>shikimate</name>
        <dbReference type="ChEBI" id="CHEBI:36208"/>
    </ligand>
</feature>
<keyword evidence="4 8" id="KW-0521">NADP</keyword>